<dbReference type="KEGG" id="vg:40070748"/>
<dbReference type="Proteomes" id="UP000224134">
    <property type="component" value="Segment"/>
</dbReference>
<reference evidence="1 2" key="1">
    <citation type="submission" date="2016-02" db="EMBL/GenBank/DDBJ databases">
        <title>Isolation and characterization of bacteriophages from East Africa Rift Valley soda lakes.</title>
        <authorList>
            <person name="van Zyl L.J."/>
            <person name="Nemavhulani S."/>
            <person name="Cowan D.A."/>
            <person name="Trindade M.I."/>
        </authorList>
    </citation>
    <scope>NUCLEOTIDE SEQUENCE [LARGE SCALE GENOMIC DNA]</scope>
</reference>
<protein>
    <submittedName>
        <fullName evidence="1">Uncharacterized protein</fullName>
    </submittedName>
</protein>
<evidence type="ECO:0000313" key="2">
    <source>
        <dbReference type="Proteomes" id="UP000224134"/>
    </source>
</evidence>
<evidence type="ECO:0000313" key="1">
    <source>
        <dbReference type="EMBL" id="AMQ66704.1"/>
    </source>
</evidence>
<dbReference type="RefSeq" id="YP_009595190.1">
    <property type="nucleotide sequence ID" value="NC_041879.1"/>
</dbReference>
<dbReference type="GeneID" id="40070748"/>
<name>A0A142F1P7_9CAUD</name>
<accession>A0A142F1P7</accession>
<keyword evidence="2" id="KW-1185">Reference proteome</keyword>
<organism evidence="1 2">
    <name type="scientific">Bacillus phage Mgbh1</name>
    <dbReference type="NCBI Taxonomy" id="1796993"/>
    <lineage>
        <taxon>Viruses</taxon>
        <taxon>Duplodnaviria</taxon>
        <taxon>Heunggongvirae</taxon>
        <taxon>Uroviricota</taxon>
        <taxon>Caudoviricetes</taxon>
        <taxon>Magadivirus</taxon>
        <taxon>Magadivirus Mgbh1</taxon>
    </lineage>
</organism>
<sequence>MKVNLEVQTNNRFKAVCGNCASESVKFDISQGSMPDGWGGRMSYTKLSFKCGYCGSEWSEKY</sequence>
<proteinExistence type="predicted"/>
<dbReference type="EMBL" id="KU665491">
    <property type="protein sequence ID" value="AMQ66704.1"/>
    <property type="molecule type" value="Genomic_DNA"/>
</dbReference>